<evidence type="ECO:0000256" key="3">
    <source>
        <dbReference type="ARBA" id="ARBA00022692"/>
    </source>
</evidence>
<keyword evidence="2" id="KW-1003">Cell membrane</keyword>
<keyword evidence="3 8" id="KW-0812">Transmembrane</keyword>
<evidence type="ECO:0000313" key="11">
    <source>
        <dbReference type="Proteomes" id="UP000198287"/>
    </source>
</evidence>
<protein>
    <submittedName>
        <fullName evidence="10">Uncharacterized protein</fullName>
    </submittedName>
</protein>
<feature type="signal peptide" evidence="9">
    <location>
        <begin position="1"/>
        <end position="19"/>
    </location>
</feature>
<comment type="subcellular location">
    <subcellularLocation>
        <location evidence="1">Cell membrane</location>
        <topology evidence="1">Multi-pass membrane protein</topology>
    </subcellularLocation>
</comment>
<evidence type="ECO:0000256" key="8">
    <source>
        <dbReference type="SAM" id="Phobius"/>
    </source>
</evidence>
<evidence type="ECO:0000256" key="2">
    <source>
        <dbReference type="ARBA" id="ARBA00022475"/>
    </source>
</evidence>
<dbReference type="AlphaFoldDB" id="A0A226DAV0"/>
<keyword evidence="4 8" id="KW-1133">Transmembrane helix</keyword>
<evidence type="ECO:0000256" key="9">
    <source>
        <dbReference type="SAM" id="SignalP"/>
    </source>
</evidence>
<sequence>MSSSGWICLFFVTISTSYGTCTVCSGLFIDADLTFVYTPESDKSFAVDTGFPYVHVVMADNFYTPLRHVVFNQSIFSAMDINRHLNHLIKFEYPETKKFSRPIVLSLNFVASARLDKNCENSIFSFVTAFRPELLFVKAEDRKDFYCLQRHPRFLVTGKLVLFHTNSLFVPCLTCDRVVLSKLGKLSLPGIREGWDAQNRDLHKYFTYLNMPVKGSCALLQDGLSNLKDFAFCPVATIAERFNVTLLEHRHGDMLQGNKNFGLALVEWYGYNTALEFICYGFDLQYINFITITKPPSPAVAGLLAVFELNGAGQDSLIYWVATITETIITVASIFLGQVGDSTRATYRKRKAAIIILILWFFGNLFLMVNHYQGSIYSCLAVLFPPHTPRTVEEVVDLDIPMVALDAYFTTRGTRRTYLRDDVIPQLLSSPSHNPKFLNLLLKLQAKFSTSKYTSILDINPKAKKPSSQGINHMTVFFLLSDVLESVIRSIKYKGKDHVVQNSRDSRFRVVFFRVGNRTLFSPYLAKGLRRLHESGLTDMWNSLKDIPGTLQNKKKLLALGKYFEAVQDVFGKVREPVTFSESNAVSLELVLPAFLLCSVVIMFGLAVFGAERFKILKGN</sequence>
<reference evidence="10 11" key="1">
    <citation type="submission" date="2015-12" db="EMBL/GenBank/DDBJ databases">
        <title>The genome of Folsomia candida.</title>
        <authorList>
            <person name="Faddeeva A."/>
            <person name="Derks M.F."/>
            <person name="Anvar Y."/>
            <person name="Smit S."/>
            <person name="Van Straalen N."/>
            <person name="Roelofs D."/>
        </authorList>
    </citation>
    <scope>NUCLEOTIDE SEQUENCE [LARGE SCALE GENOMIC DNA]</scope>
    <source>
        <strain evidence="10 11">VU population</strain>
        <tissue evidence="10">Whole body</tissue>
    </source>
</reference>
<gene>
    <name evidence="10" type="ORF">Fcan01_22722</name>
</gene>
<evidence type="ECO:0000256" key="7">
    <source>
        <dbReference type="ARBA" id="ARBA00023180"/>
    </source>
</evidence>
<keyword evidence="6" id="KW-0675">Receptor</keyword>
<dbReference type="InterPro" id="IPR052192">
    <property type="entry name" value="Insect_Ionotropic_Sensory_Rcpt"/>
</dbReference>
<dbReference type="GO" id="GO:0005886">
    <property type="term" value="C:plasma membrane"/>
    <property type="evidence" value="ECO:0007669"/>
    <property type="project" value="UniProtKB-SubCell"/>
</dbReference>
<comment type="caution">
    <text evidence="10">The sequence shown here is derived from an EMBL/GenBank/DDBJ whole genome shotgun (WGS) entry which is preliminary data.</text>
</comment>
<keyword evidence="11" id="KW-1185">Reference proteome</keyword>
<dbReference type="PANTHER" id="PTHR42643:SF24">
    <property type="entry name" value="IONOTROPIC RECEPTOR 60A"/>
    <property type="match status" value="1"/>
</dbReference>
<proteinExistence type="predicted"/>
<evidence type="ECO:0000256" key="4">
    <source>
        <dbReference type="ARBA" id="ARBA00022989"/>
    </source>
</evidence>
<dbReference type="PANTHER" id="PTHR42643">
    <property type="entry name" value="IONOTROPIC RECEPTOR 20A-RELATED"/>
    <property type="match status" value="1"/>
</dbReference>
<feature type="transmembrane region" description="Helical" evidence="8">
    <location>
        <begin position="352"/>
        <end position="372"/>
    </location>
</feature>
<accession>A0A226DAV0</accession>
<dbReference type="Proteomes" id="UP000198287">
    <property type="component" value="Unassembled WGS sequence"/>
</dbReference>
<feature type="transmembrane region" description="Helical" evidence="8">
    <location>
        <begin position="590"/>
        <end position="611"/>
    </location>
</feature>
<evidence type="ECO:0000256" key="5">
    <source>
        <dbReference type="ARBA" id="ARBA00023136"/>
    </source>
</evidence>
<dbReference type="EMBL" id="LNIX01000026">
    <property type="protein sequence ID" value="OXA42293.1"/>
    <property type="molecule type" value="Genomic_DNA"/>
</dbReference>
<keyword evidence="5 8" id="KW-0472">Membrane</keyword>
<evidence type="ECO:0000256" key="6">
    <source>
        <dbReference type="ARBA" id="ARBA00023170"/>
    </source>
</evidence>
<keyword evidence="9" id="KW-0732">Signal</keyword>
<feature type="chain" id="PRO_5012240224" evidence="9">
    <location>
        <begin position="20"/>
        <end position="620"/>
    </location>
</feature>
<keyword evidence="7" id="KW-0325">Glycoprotein</keyword>
<organism evidence="10 11">
    <name type="scientific">Folsomia candida</name>
    <name type="common">Springtail</name>
    <dbReference type="NCBI Taxonomy" id="158441"/>
    <lineage>
        <taxon>Eukaryota</taxon>
        <taxon>Metazoa</taxon>
        <taxon>Ecdysozoa</taxon>
        <taxon>Arthropoda</taxon>
        <taxon>Hexapoda</taxon>
        <taxon>Collembola</taxon>
        <taxon>Entomobryomorpha</taxon>
        <taxon>Isotomoidea</taxon>
        <taxon>Isotomidae</taxon>
        <taxon>Proisotominae</taxon>
        <taxon>Folsomia</taxon>
    </lineage>
</organism>
<feature type="transmembrane region" description="Helical" evidence="8">
    <location>
        <begin position="317"/>
        <end position="340"/>
    </location>
</feature>
<evidence type="ECO:0000256" key="1">
    <source>
        <dbReference type="ARBA" id="ARBA00004651"/>
    </source>
</evidence>
<name>A0A226DAV0_FOLCA</name>
<evidence type="ECO:0000313" key="10">
    <source>
        <dbReference type="EMBL" id="OXA42293.1"/>
    </source>
</evidence>